<dbReference type="Gene3D" id="1.20.5.4770">
    <property type="match status" value="1"/>
</dbReference>
<dbReference type="Pfam" id="PF01428">
    <property type="entry name" value="zf-AN1"/>
    <property type="match status" value="1"/>
</dbReference>
<feature type="domain" description="AN1-type" evidence="7">
    <location>
        <begin position="151"/>
        <end position="200"/>
    </location>
</feature>
<evidence type="ECO:0008006" key="10">
    <source>
        <dbReference type="Google" id="ProtNLM"/>
    </source>
</evidence>
<keyword evidence="9" id="KW-1185">Reference proteome</keyword>
<feature type="region of interest" description="Disordered" evidence="5">
    <location>
        <begin position="42"/>
        <end position="61"/>
    </location>
</feature>
<dbReference type="AlphaFoldDB" id="A0A8H7RQK4"/>
<feature type="compositionally biased region" description="Low complexity" evidence="5">
    <location>
        <begin position="69"/>
        <end position="86"/>
    </location>
</feature>
<evidence type="ECO:0000313" key="8">
    <source>
        <dbReference type="EMBL" id="KAG2214036.1"/>
    </source>
</evidence>
<keyword evidence="2 4" id="KW-0863">Zinc-finger</keyword>
<dbReference type="InterPro" id="IPR000058">
    <property type="entry name" value="Znf_AN1"/>
</dbReference>
<feature type="region of interest" description="Disordered" evidence="5">
    <location>
        <begin position="68"/>
        <end position="152"/>
    </location>
</feature>
<dbReference type="SUPFAM" id="SSF57716">
    <property type="entry name" value="Glucocorticoid receptor-like (DNA-binding domain)"/>
    <property type="match status" value="1"/>
</dbReference>
<evidence type="ECO:0000259" key="6">
    <source>
        <dbReference type="PROSITE" id="PS51036"/>
    </source>
</evidence>
<comment type="caution">
    <text evidence="8">The sequence shown here is derived from an EMBL/GenBank/DDBJ whole genome shotgun (WGS) entry which is preliminary data.</text>
</comment>
<dbReference type="Proteomes" id="UP000650833">
    <property type="component" value="Unassembled WGS sequence"/>
</dbReference>
<dbReference type="Pfam" id="PF01754">
    <property type="entry name" value="zf-A20"/>
    <property type="match status" value="1"/>
</dbReference>
<keyword evidence="1" id="KW-0479">Metal-binding</keyword>
<feature type="compositionally biased region" description="Low complexity" evidence="5">
    <location>
        <begin position="42"/>
        <end position="58"/>
    </location>
</feature>
<proteinExistence type="predicted"/>
<dbReference type="OrthoDB" id="428577at2759"/>
<evidence type="ECO:0000256" key="4">
    <source>
        <dbReference type="PROSITE-ProRule" id="PRU00449"/>
    </source>
</evidence>
<evidence type="ECO:0000256" key="3">
    <source>
        <dbReference type="ARBA" id="ARBA00022833"/>
    </source>
</evidence>
<dbReference type="Gene3D" id="4.10.1110.10">
    <property type="entry name" value="AN1-like Zinc finger"/>
    <property type="match status" value="1"/>
</dbReference>
<feature type="compositionally biased region" description="Low complexity" evidence="5">
    <location>
        <begin position="113"/>
        <end position="147"/>
    </location>
</feature>
<reference evidence="8" key="1">
    <citation type="submission" date="2020-12" db="EMBL/GenBank/DDBJ databases">
        <title>Metabolic potential, ecology and presence of endohyphal bacteria is reflected in genomic diversity of Mucoromycotina.</title>
        <authorList>
            <person name="Muszewska A."/>
            <person name="Okrasinska A."/>
            <person name="Steczkiewicz K."/>
            <person name="Drgas O."/>
            <person name="Orlowska M."/>
            <person name="Perlinska-Lenart U."/>
            <person name="Aleksandrzak-Piekarczyk T."/>
            <person name="Szatraj K."/>
            <person name="Zielenkiewicz U."/>
            <person name="Pilsyk S."/>
            <person name="Malc E."/>
            <person name="Mieczkowski P."/>
            <person name="Kruszewska J.S."/>
            <person name="Biernat P."/>
            <person name="Pawlowska J."/>
        </authorList>
    </citation>
    <scope>NUCLEOTIDE SEQUENCE</scope>
    <source>
        <strain evidence="8">CBS 226.32</strain>
    </source>
</reference>
<evidence type="ECO:0000256" key="1">
    <source>
        <dbReference type="ARBA" id="ARBA00022723"/>
    </source>
</evidence>
<accession>A0A8H7RQK4</accession>
<gene>
    <name evidence="8" type="ORF">INT46_004951</name>
</gene>
<evidence type="ECO:0000256" key="5">
    <source>
        <dbReference type="SAM" id="MobiDB-lite"/>
    </source>
</evidence>
<organism evidence="8 9">
    <name type="scientific">Mucor plumbeus</name>
    <dbReference type="NCBI Taxonomy" id="97098"/>
    <lineage>
        <taxon>Eukaryota</taxon>
        <taxon>Fungi</taxon>
        <taxon>Fungi incertae sedis</taxon>
        <taxon>Mucoromycota</taxon>
        <taxon>Mucoromycotina</taxon>
        <taxon>Mucoromycetes</taxon>
        <taxon>Mucorales</taxon>
        <taxon>Mucorineae</taxon>
        <taxon>Mucoraceae</taxon>
        <taxon>Mucor</taxon>
    </lineage>
</organism>
<dbReference type="InterPro" id="IPR035896">
    <property type="entry name" value="AN1-like_Znf"/>
</dbReference>
<evidence type="ECO:0000313" key="9">
    <source>
        <dbReference type="Proteomes" id="UP000650833"/>
    </source>
</evidence>
<dbReference type="SUPFAM" id="SSF118310">
    <property type="entry name" value="AN1-like Zinc finger"/>
    <property type="match status" value="1"/>
</dbReference>
<dbReference type="InterPro" id="IPR050652">
    <property type="entry name" value="AN1_A20_ZnFinger"/>
</dbReference>
<dbReference type="InterPro" id="IPR002653">
    <property type="entry name" value="Znf_A20"/>
</dbReference>
<feature type="domain" description="A20-type" evidence="6">
    <location>
        <begin position="10"/>
        <end position="44"/>
    </location>
</feature>
<dbReference type="PANTHER" id="PTHR10634">
    <property type="entry name" value="AN1-TYPE ZINC FINGER PROTEIN"/>
    <property type="match status" value="1"/>
</dbReference>
<dbReference type="EMBL" id="JAEPRC010000030">
    <property type="protein sequence ID" value="KAG2214036.1"/>
    <property type="molecule type" value="Genomic_DNA"/>
</dbReference>
<keyword evidence="3" id="KW-0862">Zinc</keyword>
<sequence>MENTNSSSTNKAPILCTAGCGFYGSEAFNNMCSQCFKAQNKTENNNNSSNTPSSSNTTIEKSKILPQITKTKMSSSPPKSTPSTPTFNGINISLAEKSRKHLRSPSPNGPRVSSAPASSIASPAPSTSSTTDSIASTSATTPTNSSDKPAQLNKGRCFKCRLKVPLAKQAANKCRCGYVFCDSHRYPDRHDCDIDYAKMDREILAKNNPKLHERPRGGRSFNRIDSL</sequence>
<dbReference type="PROSITE" id="PS51036">
    <property type="entry name" value="ZF_A20"/>
    <property type="match status" value="1"/>
</dbReference>
<dbReference type="GO" id="GO:0008270">
    <property type="term" value="F:zinc ion binding"/>
    <property type="evidence" value="ECO:0007669"/>
    <property type="project" value="UniProtKB-KW"/>
</dbReference>
<dbReference type="PROSITE" id="PS51039">
    <property type="entry name" value="ZF_AN1"/>
    <property type="match status" value="1"/>
</dbReference>
<protein>
    <recommendedName>
        <fullName evidence="10">Zinc finger protein</fullName>
    </recommendedName>
</protein>
<evidence type="ECO:0000256" key="2">
    <source>
        <dbReference type="ARBA" id="ARBA00022771"/>
    </source>
</evidence>
<dbReference type="SMART" id="SM00154">
    <property type="entry name" value="ZnF_AN1"/>
    <property type="match status" value="1"/>
</dbReference>
<dbReference type="SMART" id="SM00259">
    <property type="entry name" value="ZnF_A20"/>
    <property type="match status" value="1"/>
</dbReference>
<name>A0A8H7RQK4_9FUNG</name>
<dbReference type="GO" id="GO:0003677">
    <property type="term" value="F:DNA binding"/>
    <property type="evidence" value="ECO:0007669"/>
    <property type="project" value="InterPro"/>
</dbReference>
<evidence type="ECO:0000259" key="7">
    <source>
        <dbReference type="PROSITE" id="PS51039"/>
    </source>
</evidence>